<dbReference type="EMBL" id="BGPR01029844">
    <property type="protein sequence ID" value="GBO01933.1"/>
    <property type="molecule type" value="Genomic_DNA"/>
</dbReference>
<organism evidence="3 5">
    <name type="scientific">Araneus ventricosus</name>
    <name type="common">Orbweaver spider</name>
    <name type="synonym">Epeira ventricosa</name>
    <dbReference type="NCBI Taxonomy" id="182803"/>
    <lineage>
        <taxon>Eukaryota</taxon>
        <taxon>Metazoa</taxon>
        <taxon>Ecdysozoa</taxon>
        <taxon>Arthropoda</taxon>
        <taxon>Chelicerata</taxon>
        <taxon>Arachnida</taxon>
        <taxon>Araneae</taxon>
        <taxon>Araneomorphae</taxon>
        <taxon>Entelegynae</taxon>
        <taxon>Araneoidea</taxon>
        <taxon>Araneidae</taxon>
        <taxon>Araneus</taxon>
    </lineage>
</organism>
<evidence type="ECO:0000313" key="3">
    <source>
        <dbReference type="EMBL" id="GBO05601.1"/>
    </source>
</evidence>
<gene>
    <name evidence="3" type="ORF">AVEN_224417_1</name>
    <name evidence="4" type="ORF">AVEN_266585_1</name>
    <name evidence="2" type="ORF">AVEN_266616_1</name>
    <name evidence="1" type="ORF">AVEN_75701_1</name>
</gene>
<name>A0A4Y2U0L8_ARAVE</name>
<reference evidence="3 5" key="1">
    <citation type="journal article" date="2019" name="Sci. Rep.">
        <title>Orb-weaving spider Araneus ventricosus genome elucidates the spidroin gene catalogue.</title>
        <authorList>
            <person name="Kono N."/>
            <person name="Nakamura H."/>
            <person name="Ohtoshi R."/>
            <person name="Moran D.A.P."/>
            <person name="Shinohara A."/>
            <person name="Yoshida Y."/>
            <person name="Fujiwara M."/>
            <person name="Mori M."/>
            <person name="Tomita M."/>
            <person name="Arakawa K."/>
        </authorList>
    </citation>
    <scope>NUCLEOTIDE SEQUENCE [LARGE SCALE GENOMIC DNA]</scope>
</reference>
<dbReference type="EMBL" id="BGPR01032176">
    <property type="protein sequence ID" value="GBO05601.1"/>
    <property type="molecule type" value="Genomic_DNA"/>
</dbReference>
<evidence type="ECO:0000313" key="4">
    <source>
        <dbReference type="EMBL" id="GBO05602.1"/>
    </source>
</evidence>
<keyword evidence="5" id="KW-1185">Reference proteome</keyword>
<evidence type="ECO:0000313" key="2">
    <source>
        <dbReference type="EMBL" id="GBO02066.1"/>
    </source>
</evidence>
<sequence>MTSTTPKLLSPFTNFLTTPTGGCLTLYVSFSVQRWHGESLVESGFEPETHRLRGRHITTRPSQPFVMPDSSKKIETSHLYCRGLAGDSIADWLGRCSSMPRDSGSSRWTFMFTIIISII</sequence>
<protein>
    <submittedName>
        <fullName evidence="3">Uncharacterized protein</fullName>
    </submittedName>
</protein>
<dbReference type="Proteomes" id="UP000499080">
    <property type="component" value="Unassembled WGS sequence"/>
</dbReference>
<evidence type="ECO:0000313" key="1">
    <source>
        <dbReference type="EMBL" id="GBO01933.1"/>
    </source>
</evidence>
<dbReference type="EMBL" id="BGPR01032177">
    <property type="protein sequence ID" value="GBO05602.1"/>
    <property type="molecule type" value="Genomic_DNA"/>
</dbReference>
<accession>A0A4Y2U0L8</accession>
<proteinExistence type="predicted"/>
<dbReference type="AlphaFoldDB" id="A0A4Y2U0L8"/>
<comment type="caution">
    <text evidence="3">The sequence shown here is derived from an EMBL/GenBank/DDBJ whole genome shotgun (WGS) entry which is preliminary data.</text>
</comment>
<dbReference type="EMBL" id="BGPR01029921">
    <property type="protein sequence ID" value="GBO02066.1"/>
    <property type="molecule type" value="Genomic_DNA"/>
</dbReference>
<evidence type="ECO:0000313" key="5">
    <source>
        <dbReference type="Proteomes" id="UP000499080"/>
    </source>
</evidence>